<keyword evidence="9" id="KW-1185">Reference proteome</keyword>
<dbReference type="InterPro" id="IPR036407">
    <property type="entry name" value="DM_DNA-bd_sf"/>
</dbReference>
<dbReference type="GO" id="GO:0046872">
    <property type="term" value="F:metal ion binding"/>
    <property type="evidence" value="ECO:0007669"/>
    <property type="project" value="UniProtKB-KW"/>
</dbReference>
<dbReference type="GO" id="GO:0005634">
    <property type="term" value="C:nucleus"/>
    <property type="evidence" value="ECO:0007669"/>
    <property type="project" value="UniProtKB-SubCell"/>
</dbReference>
<dbReference type="PROSITE" id="PS40000">
    <property type="entry name" value="DM_1"/>
    <property type="match status" value="1"/>
</dbReference>
<feature type="domain" description="DM" evidence="7">
    <location>
        <begin position="64"/>
        <end position="111"/>
    </location>
</feature>
<evidence type="ECO:0000256" key="4">
    <source>
        <dbReference type="ARBA" id="ARBA00023242"/>
    </source>
</evidence>
<dbReference type="InterPro" id="IPR026607">
    <property type="entry name" value="DMRT"/>
</dbReference>
<dbReference type="GO" id="GO:0007548">
    <property type="term" value="P:sex differentiation"/>
    <property type="evidence" value="ECO:0007669"/>
    <property type="project" value="TreeGrafter"/>
</dbReference>
<sequence>METKDNISRESSSIDQGEESDLIDSFSQSELEPSDSVSQDDTVHTDTSPLHKLISRKSLRTPKCARCRNHGVVSCLKGHKKYCRWRECNCSSCLLVVERQRVMAAQVALRRHNQNGDDTCLYDSGEENSHLNIKQLSQKKISSIKLKLTNEKLEKHKMFHKKIKEESNFKISLKKNLQKSVISRPDSASTGENESSVDINKEMMERFRKRKCFADTELEELASQALNSTASSYSQLIKQQEHNEKPNLNISLARQSNSAITNPSYLRDAFSFDNYCSQLANLTNANIWYLQASLNRHKNPSHDLFKNSFNFLNLNQMINIPAMSFLFGQAQILSPPAEHTSITEVYNSAESKLSFDKREDSKKIEDLKSNDEKNLQKEKYSGRAKNFSVDSLLGVV</sequence>
<keyword evidence="2 5" id="KW-0862">Zinc</keyword>
<dbReference type="Proteomes" id="UP000276133">
    <property type="component" value="Unassembled WGS sequence"/>
</dbReference>
<evidence type="ECO:0000256" key="6">
    <source>
        <dbReference type="SAM" id="MobiDB-lite"/>
    </source>
</evidence>
<dbReference type="Pfam" id="PF00751">
    <property type="entry name" value="DM"/>
    <property type="match status" value="1"/>
</dbReference>
<gene>
    <name evidence="8" type="ORF">BpHYR1_014149</name>
</gene>
<comment type="subcellular location">
    <subcellularLocation>
        <location evidence="5">Nucleus</location>
    </subcellularLocation>
</comment>
<name>A0A3M7Q9A9_BRAPC</name>
<evidence type="ECO:0000259" key="7">
    <source>
        <dbReference type="PROSITE" id="PS50809"/>
    </source>
</evidence>
<feature type="DNA-binding region" description="DM" evidence="5">
    <location>
        <begin position="64"/>
        <end position="111"/>
    </location>
</feature>
<dbReference type="FunFam" id="4.10.1040.10:FF:000001">
    <property type="entry name" value="doublesex- and mab-3-related transcription factor 1"/>
    <property type="match status" value="1"/>
</dbReference>
<keyword evidence="3 5" id="KW-0238">DNA-binding</keyword>
<dbReference type="OrthoDB" id="6162476at2759"/>
<keyword evidence="4 5" id="KW-0539">Nucleus</keyword>
<dbReference type="Gene3D" id="4.10.1040.10">
    <property type="entry name" value="DM DNA-binding domain"/>
    <property type="match status" value="1"/>
</dbReference>
<comment type="caution">
    <text evidence="8">The sequence shown here is derived from an EMBL/GenBank/DDBJ whole genome shotgun (WGS) entry which is preliminary data.</text>
</comment>
<dbReference type="PANTHER" id="PTHR12322:SF53">
    <property type="entry name" value="DOUBLESEX-MAB RELATED 11E"/>
    <property type="match status" value="1"/>
</dbReference>
<dbReference type="STRING" id="10195.A0A3M7Q9A9"/>
<evidence type="ECO:0000313" key="8">
    <source>
        <dbReference type="EMBL" id="RNA07535.1"/>
    </source>
</evidence>
<evidence type="ECO:0000256" key="1">
    <source>
        <dbReference type="ARBA" id="ARBA00022723"/>
    </source>
</evidence>
<dbReference type="EMBL" id="REGN01007005">
    <property type="protein sequence ID" value="RNA07535.1"/>
    <property type="molecule type" value="Genomic_DNA"/>
</dbReference>
<evidence type="ECO:0000313" key="9">
    <source>
        <dbReference type="Proteomes" id="UP000276133"/>
    </source>
</evidence>
<dbReference type="GO" id="GO:0000981">
    <property type="term" value="F:DNA-binding transcription factor activity, RNA polymerase II-specific"/>
    <property type="evidence" value="ECO:0007669"/>
    <property type="project" value="TreeGrafter"/>
</dbReference>
<proteinExistence type="predicted"/>
<feature type="compositionally biased region" description="Polar residues" evidence="6">
    <location>
        <begin position="25"/>
        <end position="48"/>
    </location>
</feature>
<dbReference type="PANTHER" id="PTHR12322">
    <property type="entry name" value="DOUBLESEX AND MAB-3 RELATED TRANSCRIPTION FACTOR DMRT"/>
    <property type="match status" value="1"/>
</dbReference>
<protein>
    <submittedName>
        <fullName evidence="8">Doublesex-and mab-3-related transcription factor 2</fullName>
    </submittedName>
</protein>
<evidence type="ECO:0000256" key="3">
    <source>
        <dbReference type="ARBA" id="ARBA00023125"/>
    </source>
</evidence>
<evidence type="ECO:0000256" key="2">
    <source>
        <dbReference type="ARBA" id="ARBA00022833"/>
    </source>
</evidence>
<dbReference type="SMART" id="SM00301">
    <property type="entry name" value="DM"/>
    <property type="match status" value="1"/>
</dbReference>
<evidence type="ECO:0000256" key="5">
    <source>
        <dbReference type="PROSITE-ProRule" id="PRU00070"/>
    </source>
</evidence>
<dbReference type="GO" id="GO:0000978">
    <property type="term" value="F:RNA polymerase II cis-regulatory region sequence-specific DNA binding"/>
    <property type="evidence" value="ECO:0007669"/>
    <property type="project" value="TreeGrafter"/>
</dbReference>
<dbReference type="PROSITE" id="PS50809">
    <property type="entry name" value="DM_2"/>
    <property type="match status" value="1"/>
</dbReference>
<feature type="region of interest" description="Disordered" evidence="6">
    <location>
        <begin position="1"/>
        <end position="51"/>
    </location>
</feature>
<reference evidence="8 9" key="1">
    <citation type="journal article" date="2018" name="Sci. Rep.">
        <title>Genomic signatures of local adaptation to the degree of environmental predictability in rotifers.</title>
        <authorList>
            <person name="Franch-Gras L."/>
            <person name="Hahn C."/>
            <person name="Garcia-Roger E.M."/>
            <person name="Carmona M.J."/>
            <person name="Serra M."/>
            <person name="Gomez A."/>
        </authorList>
    </citation>
    <scope>NUCLEOTIDE SEQUENCE [LARGE SCALE GENOMIC DNA]</scope>
    <source>
        <strain evidence="8">HYR1</strain>
    </source>
</reference>
<dbReference type="InterPro" id="IPR001275">
    <property type="entry name" value="DM_DNA-bd"/>
</dbReference>
<dbReference type="AlphaFoldDB" id="A0A3M7Q9A9"/>
<organism evidence="8 9">
    <name type="scientific">Brachionus plicatilis</name>
    <name type="common">Marine rotifer</name>
    <name type="synonym">Brachionus muelleri</name>
    <dbReference type="NCBI Taxonomy" id="10195"/>
    <lineage>
        <taxon>Eukaryota</taxon>
        <taxon>Metazoa</taxon>
        <taxon>Spiralia</taxon>
        <taxon>Gnathifera</taxon>
        <taxon>Rotifera</taxon>
        <taxon>Eurotatoria</taxon>
        <taxon>Monogononta</taxon>
        <taxon>Pseudotrocha</taxon>
        <taxon>Ploima</taxon>
        <taxon>Brachionidae</taxon>
        <taxon>Brachionus</taxon>
    </lineage>
</organism>
<dbReference type="SUPFAM" id="SSF82927">
    <property type="entry name" value="Cysteine-rich DNA binding domain, (DM domain)"/>
    <property type="match status" value="1"/>
</dbReference>
<accession>A0A3M7Q9A9</accession>
<keyword evidence="1 5" id="KW-0479">Metal-binding</keyword>